<sequence>MVLSVAPLLDSLERDARESVERTLAAGQVEMWSAAQRLRAKLQTTPARPRWLGTSTQLSVVIGGSVVLGGDDEEPAIVPLATDTIPTVKGSPSGPLVIKKLSGANWPKMKVEFDRWRTAGQSIFPKETVWEAADEYHGYQWWHSFGDDFQFLQGLATKILSKPISASACEFNWSDVGQVITKKTTQRSDANIEKMVNVRAMHKLEKTVDRKVLLGNIPKLDDFLDQLVNDEIDVVGGDGDDVPEAEELELEVDSDDDEYDVVDDDIDELYELGGAGCNQDLEADLGHHLFA</sequence>
<dbReference type="SUPFAM" id="SSF53098">
    <property type="entry name" value="Ribonuclease H-like"/>
    <property type="match status" value="1"/>
</dbReference>
<evidence type="ECO:0000313" key="2">
    <source>
        <dbReference type="EMBL" id="KAL1503056.1"/>
    </source>
</evidence>
<organism evidence="2 3">
    <name type="scientific">Prymnesium parvum</name>
    <name type="common">Toxic golden alga</name>
    <dbReference type="NCBI Taxonomy" id="97485"/>
    <lineage>
        <taxon>Eukaryota</taxon>
        <taxon>Haptista</taxon>
        <taxon>Haptophyta</taxon>
        <taxon>Prymnesiophyceae</taxon>
        <taxon>Prymnesiales</taxon>
        <taxon>Prymnesiaceae</taxon>
        <taxon>Prymnesium</taxon>
    </lineage>
</organism>
<proteinExistence type="predicted"/>
<dbReference type="InterPro" id="IPR012337">
    <property type="entry name" value="RNaseH-like_sf"/>
</dbReference>
<dbReference type="InterPro" id="IPR008906">
    <property type="entry name" value="HATC_C_dom"/>
</dbReference>
<keyword evidence="3" id="KW-1185">Reference proteome</keyword>
<reference evidence="2 3" key="1">
    <citation type="journal article" date="2024" name="Science">
        <title>Giant polyketide synthase enzymes in the biosynthesis of giant marine polyether toxins.</title>
        <authorList>
            <person name="Fallon T.R."/>
            <person name="Shende V.V."/>
            <person name="Wierzbicki I.H."/>
            <person name="Pendleton A.L."/>
            <person name="Watervoot N.F."/>
            <person name="Auber R.P."/>
            <person name="Gonzalez D.J."/>
            <person name="Wisecaver J.H."/>
            <person name="Moore B.S."/>
        </authorList>
    </citation>
    <scope>NUCLEOTIDE SEQUENCE [LARGE SCALE GENOMIC DNA]</scope>
    <source>
        <strain evidence="2 3">12B1</strain>
    </source>
</reference>
<evidence type="ECO:0000313" key="3">
    <source>
        <dbReference type="Proteomes" id="UP001515480"/>
    </source>
</evidence>
<dbReference type="AlphaFoldDB" id="A0AB34IKX9"/>
<feature type="domain" description="HAT C-terminal dimerisation" evidence="1">
    <location>
        <begin position="139"/>
        <end position="199"/>
    </location>
</feature>
<dbReference type="GO" id="GO:0046983">
    <property type="term" value="F:protein dimerization activity"/>
    <property type="evidence" value="ECO:0007669"/>
    <property type="project" value="InterPro"/>
</dbReference>
<dbReference type="Proteomes" id="UP001515480">
    <property type="component" value="Unassembled WGS sequence"/>
</dbReference>
<protein>
    <recommendedName>
        <fullName evidence="1">HAT C-terminal dimerisation domain-containing protein</fullName>
    </recommendedName>
</protein>
<dbReference type="Pfam" id="PF05699">
    <property type="entry name" value="Dimer_Tnp_hAT"/>
    <property type="match status" value="1"/>
</dbReference>
<name>A0AB34IKX9_PRYPA</name>
<comment type="caution">
    <text evidence="2">The sequence shown here is derived from an EMBL/GenBank/DDBJ whole genome shotgun (WGS) entry which is preliminary data.</text>
</comment>
<gene>
    <name evidence="2" type="ORF">AB1Y20_011123</name>
</gene>
<evidence type="ECO:0000259" key="1">
    <source>
        <dbReference type="Pfam" id="PF05699"/>
    </source>
</evidence>
<dbReference type="EMBL" id="JBGBPQ010000022">
    <property type="protein sequence ID" value="KAL1503056.1"/>
    <property type="molecule type" value="Genomic_DNA"/>
</dbReference>
<accession>A0AB34IKX9</accession>